<evidence type="ECO:0000256" key="2">
    <source>
        <dbReference type="ARBA" id="ARBA00022982"/>
    </source>
</evidence>
<organism evidence="4 5">
    <name type="scientific">Parasutterella secunda</name>
    <dbReference type="NCBI Taxonomy" id="626947"/>
    <lineage>
        <taxon>Bacteria</taxon>
        <taxon>Pseudomonadati</taxon>
        <taxon>Pseudomonadota</taxon>
        <taxon>Betaproteobacteria</taxon>
        <taxon>Burkholderiales</taxon>
        <taxon>Sutterellaceae</taxon>
        <taxon>Parasutterella</taxon>
    </lineage>
</organism>
<dbReference type="RefSeq" id="WP_205050674.1">
    <property type="nucleotide sequence ID" value="NZ_JACJKX010000013.1"/>
</dbReference>
<dbReference type="SUPFAM" id="SSF52467">
    <property type="entry name" value="DHS-like NAD/FAD-binding domain"/>
    <property type="match status" value="1"/>
</dbReference>
<comment type="caution">
    <text evidence="4">The sequence shown here is derived from an EMBL/GenBank/DDBJ whole genome shotgun (WGS) entry which is preliminary data.</text>
</comment>
<keyword evidence="2" id="KW-0813">Transport</keyword>
<dbReference type="InterPro" id="IPR014730">
    <property type="entry name" value="ETF_a/b_N"/>
</dbReference>
<sequence>MRALVIGEVNASGMKPTSASLVSAALKAAGSVDLLLLGQAPKAQEAAKVLSGVEKVFVNPDSGENILTESLSKAVVALVKEQGYSHVFFEASSMGKSVMPRVAALLDVAPLSDVTAVLDAQTYVRPIFAGSIDVTLKDEEPVVVASVRATAFDPCGNDGNAEIVVNKPFPETMKTRKVSFEAVKTDRPALQSARIVVAGGRGLEDEEGFKKLAQLADRLGAAIGATRAVVDMGLCPNDWQVGQTGKIIAPDLYIAIGISGAMQHIAGIKDAKVVVAINNDPEAAIFEVADYGLVMDAKAGIEALLKELSN</sequence>
<dbReference type="InterPro" id="IPR029035">
    <property type="entry name" value="DHS-like_NAD/FAD-binding_dom"/>
</dbReference>
<dbReference type="PIRSF" id="PIRSF000089">
    <property type="entry name" value="Electra_flavoP_a"/>
    <property type="match status" value="1"/>
</dbReference>
<dbReference type="Gene3D" id="3.40.50.1220">
    <property type="entry name" value="TPP-binding domain"/>
    <property type="match status" value="1"/>
</dbReference>
<reference evidence="4 5" key="1">
    <citation type="journal article" date="2021" name="Sci. Rep.">
        <title>The distribution of antibiotic resistance genes in chicken gut microbiota commensals.</title>
        <authorList>
            <person name="Juricova H."/>
            <person name="Matiasovicova J."/>
            <person name="Kubasova T."/>
            <person name="Cejkova D."/>
            <person name="Rychlik I."/>
        </authorList>
    </citation>
    <scope>NUCLEOTIDE SEQUENCE [LARGE SCALE GENOMIC DNA]</scope>
    <source>
        <strain evidence="4 5">An562</strain>
    </source>
</reference>
<dbReference type="CDD" id="cd01715">
    <property type="entry name" value="ETF_alpha"/>
    <property type="match status" value="1"/>
</dbReference>
<protein>
    <submittedName>
        <fullName evidence="4">Electron transfer flavoprotein subunit alpha/FixB family protein</fullName>
    </submittedName>
</protein>
<dbReference type="InterPro" id="IPR014729">
    <property type="entry name" value="Rossmann-like_a/b/a_fold"/>
</dbReference>
<proteinExistence type="inferred from homology"/>
<dbReference type="Pfam" id="PF00766">
    <property type="entry name" value="ETF_alpha"/>
    <property type="match status" value="1"/>
</dbReference>
<dbReference type="Proteomes" id="UP000777002">
    <property type="component" value="Unassembled WGS sequence"/>
</dbReference>
<evidence type="ECO:0000256" key="1">
    <source>
        <dbReference type="ARBA" id="ARBA00005817"/>
    </source>
</evidence>
<dbReference type="SUPFAM" id="SSF52402">
    <property type="entry name" value="Adenine nucleotide alpha hydrolases-like"/>
    <property type="match status" value="1"/>
</dbReference>
<keyword evidence="5" id="KW-1185">Reference proteome</keyword>
<dbReference type="SMART" id="SM00893">
    <property type="entry name" value="ETF"/>
    <property type="match status" value="1"/>
</dbReference>
<feature type="domain" description="Electron transfer flavoprotein alpha/beta-subunit N-terminal" evidence="3">
    <location>
        <begin position="3"/>
        <end position="185"/>
    </location>
</feature>
<dbReference type="InterPro" id="IPR033947">
    <property type="entry name" value="ETF_alpha_N"/>
</dbReference>
<gene>
    <name evidence="4" type="ORF">H5985_07405</name>
</gene>
<dbReference type="EMBL" id="JACJKX010000013">
    <property type="protein sequence ID" value="MBM6929090.1"/>
    <property type="molecule type" value="Genomic_DNA"/>
</dbReference>
<accession>A0ABS2GTB7</accession>
<keyword evidence="2" id="KW-0249">Electron transport</keyword>
<dbReference type="PANTHER" id="PTHR43153">
    <property type="entry name" value="ELECTRON TRANSFER FLAVOPROTEIN ALPHA"/>
    <property type="match status" value="1"/>
</dbReference>
<dbReference type="InterPro" id="IPR014731">
    <property type="entry name" value="ETF_asu_C"/>
</dbReference>
<dbReference type="Gene3D" id="3.40.50.620">
    <property type="entry name" value="HUPs"/>
    <property type="match status" value="1"/>
</dbReference>
<evidence type="ECO:0000313" key="4">
    <source>
        <dbReference type="EMBL" id="MBM6929090.1"/>
    </source>
</evidence>
<dbReference type="PANTHER" id="PTHR43153:SF1">
    <property type="entry name" value="ELECTRON TRANSFER FLAVOPROTEIN SUBUNIT ALPHA, MITOCHONDRIAL"/>
    <property type="match status" value="1"/>
</dbReference>
<comment type="similarity">
    <text evidence="1">Belongs to the ETF alpha-subunit/FixB family.</text>
</comment>
<evidence type="ECO:0000259" key="3">
    <source>
        <dbReference type="SMART" id="SM00893"/>
    </source>
</evidence>
<name>A0ABS2GTB7_9BURK</name>
<dbReference type="Pfam" id="PF01012">
    <property type="entry name" value="ETF"/>
    <property type="match status" value="1"/>
</dbReference>
<dbReference type="InterPro" id="IPR001308">
    <property type="entry name" value="ETF_a/FixB"/>
</dbReference>
<evidence type="ECO:0000313" key="5">
    <source>
        <dbReference type="Proteomes" id="UP000777002"/>
    </source>
</evidence>